<dbReference type="EMBL" id="MFBA01000002">
    <property type="protein sequence ID" value="OGD86137.1"/>
    <property type="molecule type" value="Genomic_DNA"/>
</dbReference>
<evidence type="ECO:0000313" key="3">
    <source>
        <dbReference type="Proteomes" id="UP000177069"/>
    </source>
</evidence>
<reference evidence="2 3" key="1">
    <citation type="journal article" date="2016" name="Nat. Commun.">
        <title>Thousands of microbial genomes shed light on interconnected biogeochemical processes in an aquifer system.</title>
        <authorList>
            <person name="Anantharaman K."/>
            <person name="Brown C.T."/>
            <person name="Hug L.A."/>
            <person name="Sharon I."/>
            <person name="Castelle C.J."/>
            <person name="Probst A.J."/>
            <person name="Thomas B.C."/>
            <person name="Singh A."/>
            <person name="Wilkins M.J."/>
            <person name="Karaoz U."/>
            <person name="Brodie E.L."/>
            <person name="Williams K.H."/>
            <person name="Hubbard S.S."/>
            <person name="Banfield J.F."/>
        </authorList>
    </citation>
    <scope>NUCLEOTIDE SEQUENCE [LARGE SCALE GENOMIC DNA]</scope>
</reference>
<protein>
    <submittedName>
        <fullName evidence="2">Uncharacterized protein</fullName>
    </submittedName>
</protein>
<keyword evidence="1" id="KW-1133">Transmembrane helix</keyword>
<accession>A0A1F5G2T3</accession>
<evidence type="ECO:0000256" key="1">
    <source>
        <dbReference type="SAM" id="Phobius"/>
    </source>
</evidence>
<organism evidence="2 3">
    <name type="scientific">Candidatus Curtissbacteria bacterium RIFCSPHIGHO2_01_FULL_41_13</name>
    <dbReference type="NCBI Taxonomy" id="1797745"/>
    <lineage>
        <taxon>Bacteria</taxon>
        <taxon>Candidatus Curtissiibacteriota</taxon>
    </lineage>
</organism>
<evidence type="ECO:0000313" key="2">
    <source>
        <dbReference type="EMBL" id="OGD86137.1"/>
    </source>
</evidence>
<sequence>MATLTSASTFFRRTFTKIILAVLAIIVFFIVINFGKNLINSIFPPPPAPTTVAFGKLPKLDLSSGITYAPSTIFNVQTISGNIPNLATTAKVFTVRGPRFAFGVLDQAQQKAKNAGFDDQSVGVIEGKAKFVDPKDKNRVLVMETATGNFELQSDFASQQEIIATRPKSQEDAKRRAIDFFRIFGISEKDFPQDKITSTYYKVDAGKLVETASLSDANLVQIIFNRAEIDSLAVIYLNAANPSVRALAADQKIVAANYSPIDIQKHKFATYPLKNASAAFEDLKNGRGVFNKKIDGKVFTIRNVRLGYLQTNKFQSFLMPVYIFESDNGLAAYVGAVSDLWVQ</sequence>
<feature type="transmembrane region" description="Helical" evidence="1">
    <location>
        <begin position="18"/>
        <end position="35"/>
    </location>
</feature>
<keyword evidence="1" id="KW-0812">Transmembrane</keyword>
<dbReference type="AlphaFoldDB" id="A0A1F5G2T3"/>
<gene>
    <name evidence="2" type="ORF">A2696_00765</name>
</gene>
<proteinExistence type="predicted"/>
<dbReference type="Proteomes" id="UP000177069">
    <property type="component" value="Unassembled WGS sequence"/>
</dbReference>
<keyword evidence="1" id="KW-0472">Membrane</keyword>
<name>A0A1F5G2T3_9BACT</name>
<comment type="caution">
    <text evidence="2">The sequence shown here is derived from an EMBL/GenBank/DDBJ whole genome shotgun (WGS) entry which is preliminary data.</text>
</comment>